<dbReference type="RefSeq" id="WP_236958425.1">
    <property type="nucleotide sequence ID" value="NZ_JAETXX010000002.1"/>
</dbReference>
<evidence type="ECO:0000313" key="1">
    <source>
        <dbReference type="EMBL" id="MCF8714466.1"/>
    </source>
</evidence>
<dbReference type="Proteomes" id="UP000829517">
    <property type="component" value="Unassembled WGS sequence"/>
</dbReference>
<accession>A0ABS9J206</accession>
<evidence type="ECO:0000313" key="2">
    <source>
        <dbReference type="Proteomes" id="UP000829517"/>
    </source>
</evidence>
<keyword evidence="2" id="KW-1185">Reference proteome</keyword>
<name>A0ABS9J206_9FLAO</name>
<gene>
    <name evidence="1" type="ORF">JM658_06435</name>
</gene>
<dbReference type="PROSITE" id="PS51257">
    <property type="entry name" value="PROKAR_LIPOPROTEIN"/>
    <property type="match status" value="1"/>
</dbReference>
<protein>
    <recommendedName>
        <fullName evidence="3">DNA topoisomerase IV</fullName>
    </recommendedName>
</protein>
<comment type="caution">
    <text evidence="1">The sequence shown here is derived from an EMBL/GenBank/DDBJ whole genome shotgun (WGS) entry which is preliminary data.</text>
</comment>
<dbReference type="EMBL" id="JAETXX010000002">
    <property type="protein sequence ID" value="MCF8714466.1"/>
    <property type="molecule type" value="Genomic_DNA"/>
</dbReference>
<organism evidence="1 2">
    <name type="scientific">Joostella atrarenae</name>
    <dbReference type="NCBI Taxonomy" id="679257"/>
    <lineage>
        <taxon>Bacteria</taxon>
        <taxon>Pseudomonadati</taxon>
        <taxon>Bacteroidota</taxon>
        <taxon>Flavobacteriia</taxon>
        <taxon>Flavobacteriales</taxon>
        <taxon>Flavobacteriaceae</taxon>
        <taxon>Joostella</taxon>
    </lineage>
</organism>
<proteinExistence type="predicted"/>
<reference evidence="1 2" key="1">
    <citation type="submission" date="2021-01" db="EMBL/GenBank/DDBJ databases">
        <title>Genome sequencing of Joostella atrarenae M1-2 (= KCTC 23194).</title>
        <authorList>
            <person name="Zakaria M.R."/>
            <person name="Lam M.Q."/>
            <person name="Chong C.S."/>
        </authorList>
    </citation>
    <scope>NUCLEOTIDE SEQUENCE [LARGE SCALE GENOMIC DNA]</scope>
    <source>
        <strain evidence="1 2">M1-2</strain>
    </source>
</reference>
<evidence type="ECO:0008006" key="3">
    <source>
        <dbReference type="Google" id="ProtNLM"/>
    </source>
</evidence>
<sequence length="125" mass="14704">MRLSILACILLITLTSCYQRERNCKDFKTGEFEFTYTLDGVEKKSRFIRNDTLEIDYYENRIDTNSIRWINDCEFIVKKMNPTSMKDSKAIHMKILATEKDSYIFEFSAVGDQKNKFKGTATKIK</sequence>